<sequence>MPTVLITGCSSGFGLATARLFLERGWDVVATMRTPRPDVLPASPKLRIVALDVLDPESVRRAVEESGPVDVLVNNAGIGLMGVFESTPMTTLREVFDTNLLGVMAVTQAVLPQFRQRGAGVIVNVSSATTYKALPLLAAYTASKAAMNAWTASLALELQAIGVRAHLVLPGRSPETPFGHSAQGRMQDAAPEAYAAFLDNVFAGRRNDGPVTHALDVAGAVWRAALDPGAPLYLPAGADAEAMAAA</sequence>
<dbReference type="PROSITE" id="PS00061">
    <property type="entry name" value="ADH_SHORT"/>
    <property type="match status" value="1"/>
</dbReference>
<feature type="domain" description="Ketoreductase" evidence="4">
    <location>
        <begin position="2"/>
        <end position="171"/>
    </location>
</feature>
<organism evidence="5 6">
    <name type="scientific">Massilia agri</name>
    <dbReference type="NCBI Taxonomy" id="1886785"/>
    <lineage>
        <taxon>Bacteria</taxon>
        <taxon>Pseudomonadati</taxon>
        <taxon>Pseudomonadota</taxon>
        <taxon>Betaproteobacteria</taxon>
        <taxon>Burkholderiales</taxon>
        <taxon>Oxalobacteraceae</taxon>
        <taxon>Telluria group</taxon>
        <taxon>Massilia</taxon>
    </lineage>
</organism>
<dbReference type="PANTHER" id="PTHR43976">
    <property type="entry name" value="SHORT CHAIN DEHYDROGENASE"/>
    <property type="match status" value="1"/>
</dbReference>
<dbReference type="Gene3D" id="3.40.50.720">
    <property type="entry name" value="NAD(P)-binding Rossmann-like Domain"/>
    <property type="match status" value="1"/>
</dbReference>
<name>A0ABT2APL7_9BURK</name>
<dbReference type="SMART" id="SM00822">
    <property type="entry name" value="PKS_KR"/>
    <property type="match status" value="1"/>
</dbReference>
<accession>A0ABT2APL7</accession>
<evidence type="ECO:0000259" key="4">
    <source>
        <dbReference type="SMART" id="SM00822"/>
    </source>
</evidence>
<dbReference type="EMBL" id="JANUHA010000012">
    <property type="protein sequence ID" value="MCS0598081.1"/>
    <property type="molecule type" value="Genomic_DNA"/>
</dbReference>
<proteinExistence type="inferred from homology"/>
<dbReference type="InterPro" id="IPR057326">
    <property type="entry name" value="KR_dom"/>
</dbReference>
<dbReference type="InterPro" id="IPR002347">
    <property type="entry name" value="SDR_fam"/>
</dbReference>
<reference evidence="5 6" key="1">
    <citation type="submission" date="2022-08" db="EMBL/GenBank/DDBJ databases">
        <title>Reclassification of Massilia species as members of the genera Telluria, Duganella, Pseudoduganella, Mokoshia gen. nov. and Zemynaea gen. nov. using orthogonal and non-orthogonal genome-based approaches.</title>
        <authorList>
            <person name="Bowman J.P."/>
        </authorList>
    </citation>
    <scope>NUCLEOTIDE SEQUENCE [LARGE SCALE GENOMIC DNA]</scope>
    <source>
        <strain evidence="5 6">JCM 31661</strain>
    </source>
</reference>
<keyword evidence="6" id="KW-1185">Reference proteome</keyword>
<evidence type="ECO:0000256" key="3">
    <source>
        <dbReference type="RuleBase" id="RU000363"/>
    </source>
</evidence>
<dbReference type="PRINTS" id="PR00081">
    <property type="entry name" value="GDHRDH"/>
</dbReference>
<dbReference type="PRINTS" id="PR00080">
    <property type="entry name" value="SDRFAMILY"/>
</dbReference>
<evidence type="ECO:0000313" key="6">
    <source>
        <dbReference type="Proteomes" id="UP001206572"/>
    </source>
</evidence>
<evidence type="ECO:0000256" key="2">
    <source>
        <dbReference type="ARBA" id="ARBA00023002"/>
    </source>
</evidence>
<dbReference type="CDD" id="cd05374">
    <property type="entry name" value="17beta-HSD-like_SDR_c"/>
    <property type="match status" value="1"/>
</dbReference>
<gene>
    <name evidence="5" type="ORF">NX780_17160</name>
</gene>
<dbReference type="InterPro" id="IPR020904">
    <property type="entry name" value="Sc_DH/Rdtase_CS"/>
</dbReference>
<dbReference type="Proteomes" id="UP001206572">
    <property type="component" value="Unassembled WGS sequence"/>
</dbReference>
<dbReference type="Pfam" id="PF00106">
    <property type="entry name" value="adh_short"/>
    <property type="match status" value="1"/>
</dbReference>
<dbReference type="PANTHER" id="PTHR43976:SF16">
    <property type="entry name" value="SHORT-CHAIN DEHYDROGENASE_REDUCTASE FAMILY PROTEIN"/>
    <property type="match status" value="1"/>
</dbReference>
<comment type="similarity">
    <text evidence="1 3">Belongs to the short-chain dehydrogenases/reductases (SDR) family.</text>
</comment>
<comment type="caution">
    <text evidence="5">The sequence shown here is derived from an EMBL/GenBank/DDBJ whole genome shotgun (WGS) entry which is preliminary data.</text>
</comment>
<evidence type="ECO:0000313" key="5">
    <source>
        <dbReference type="EMBL" id="MCS0598081.1"/>
    </source>
</evidence>
<protein>
    <submittedName>
        <fullName evidence="5">SDR family oxidoreductase</fullName>
    </submittedName>
</protein>
<evidence type="ECO:0000256" key="1">
    <source>
        <dbReference type="ARBA" id="ARBA00006484"/>
    </source>
</evidence>
<dbReference type="RefSeq" id="WP_258829098.1">
    <property type="nucleotide sequence ID" value="NZ_JANUHA010000012.1"/>
</dbReference>
<dbReference type="InterPro" id="IPR036291">
    <property type="entry name" value="NAD(P)-bd_dom_sf"/>
</dbReference>
<dbReference type="SUPFAM" id="SSF51735">
    <property type="entry name" value="NAD(P)-binding Rossmann-fold domains"/>
    <property type="match status" value="1"/>
</dbReference>
<keyword evidence="2" id="KW-0560">Oxidoreductase</keyword>
<dbReference type="InterPro" id="IPR051911">
    <property type="entry name" value="SDR_oxidoreductase"/>
</dbReference>